<feature type="region of interest" description="Disordered" evidence="1">
    <location>
        <begin position="1"/>
        <end position="20"/>
    </location>
</feature>
<keyword evidence="3" id="KW-1185">Reference proteome</keyword>
<gene>
    <name evidence="2" type="ORF">J2X15_000309</name>
</gene>
<sequence>MTYVRQPSKSLTPPAQSRPPRLTVFQRELQRHMKCSAQQAAWMDALASLSSPSKLDH</sequence>
<feature type="compositionally biased region" description="Polar residues" evidence="1">
    <location>
        <begin position="1"/>
        <end position="15"/>
    </location>
</feature>
<evidence type="ECO:0000313" key="2">
    <source>
        <dbReference type="EMBL" id="MDR7305043.1"/>
    </source>
</evidence>
<dbReference type="EMBL" id="JAVDXO010000001">
    <property type="protein sequence ID" value="MDR7305043.1"/>
    <property type="molecule type" value="Genomic_DNA"/>
</dbReference>
<evidence type="ECO:0000256" key="1">
    <source>
        <dbReference type="SAM" id="MobiDB-lite"/>
    </source>
</evidence>
<name>A0ABU1ZI39_9BURK</name>
<protein>
    <submittedName>
        <fullName evidence="2">Uncharacterized protein</fullName>
    </submittedName>
</protein>
<proteinExistence type="predicted"/>
<reference evidence="2 3" key="1">
    <citation type="submission" date="2023-07" db="EMBL/GenBank/DDBJ databases">
        <title>Sorghum-associated microbial communities from plants grown in Nebraska, USA.</title>
        <authorList>
            <person name="Schachtman D."/>
        </authorList>
    </citation>
    <scope>NUCLEOTIDE SEQUENCE [LARGE SCALE GENOMIC DNA]</scope>
    <source>
        <strain evidence="2 3">BE308</strain>
    </source>
</reference>
<evidence type="ECO:0000313" key="3">
    <source>
        <dbReference type="Proteomes" id="UP001268089"/>
    </source>
</evidence>
<comment type="caution">
    <text evidence="2">The sequence shown here is derived from an EMBL/GenBank/DDBJ whole genome shotgun (WGS) entry which is preliminary data.</text>
</comment>
<accession>A0ABU1ZI39</accession>
<dbReference type="RefSeq" id="WP_310338784.1">
    <property type="nucleotide sequence ID" value="NZ_JAVDXO010000001.1"/>
</dbReference>
<organism evidence="2 3">
    <name type="scientific">Rhodoferax saidenbachensis</name>
    <dbReference type="NCBI Taxonomy" id="1484693"/>
    <lineage>
        <taxon>Bacteria</taxon>
        <taxon>Pseudomonadati</taxon>
        <taxon>Pseudomonadota</taxon>
        <taxon>Betaproteobacteria</taxon>
        <taxon>Burkholderiales</taxon>
        <taxon>Comamonadaceae</taxon>
        <taxon>Rhodoferax</taxon>
    </lineage>
</organism>
<dbReference type="Proteomes" id="UP001268089">
    <property type="component" value="Unassembled WGS sequence"/>
</dbReference>